<dbReference type="InterPro" id="IPR036188">
    <property type="entry name" value="FAD/NAD-bd_sf"/>
</dbReference>
<dbReference type="NCBIfam" id="NF005749">
    <property type="entry name" value="PRK07573.1"/>
    <property type="match status" value="1"/>
</dbReference>
<evidence type="ECO:0000256" key="2">
    <source>
        <dbReference type="ARBA" id="ARBA00004413"/>
    </source>
</evidence>
<keyword evidence="5" id="KW-0813">Transport</keyword>
<evidence type="ECO:0000313" key="17">
    <source>
        <dbReference type="Proteomes" id="UP001330184"/>
    </source>
</evidence>
<comment type="subcellular location">
    <subcellularLocation>
        <location evidence="2">Cell membrane</location>
        <topology evidence="2">Peripheral membrane protein</topology>
        <orientation evidence="2">Cytoplasmic side</orientation>
    </subcellularLocation>
</comment>
<dbReference type="SUPFAM" id="SSF56425">
    <property type="entry name" value="Succinate dehydrogenase/fumarate reductase flavoprotein, catalytic domain"/>
    <property type="match status" value="1"/>
</dbReference>
<dbReference type="Pfam" id="PF00890">
    <property type="entry name" value="FAD_binding_2"/>
    <property type="match status" value="1"/>
</dbReference>
<evidence type="ECO:0000256" key="3">
    <source>
        <dbReference type="ARBA" id="ARBA00008040"/>
    </source>
</evidence>
<keyword evidence="6" id="KW-1003">Cell membrane</keyword>
<evidence type="ECO:0000256" key="6">
    <source>
        <dbReference type="ARBA" id="ARBA00022475"/>
    </source>
</evidence>
<dbReference type="GO" id="GO:0008177">
    <property type="term" value="F:succinate dehydrogenase (quinone) activity"/>
    <property type="evidence" value="ECO:0007669"/>
    <property type="project" value="UniProtKB-EC"/>
</dbReference>
<dbReference type="InterPro" id="IPR003953">
    <property type="entry name" value="FAD-dep_OxRdtase_2_FAD-bd"/>
</dbReference>
<comment type="similarity">
    <text evidence="3">Belongs to the FAD-dependent oxidoreductase 2 family. FRD/SDH subfamily.</text>
</comment>
<feature type="active site" description="Proton acceptor" evidence="13">
    <location>
        <position position="338"/>
    </location>
</feature>
<dbReference type="InterPro" id="IPR030664">
    <property type="entry name" value="SdhA/FrdA/AprA"/>
</dbReference>
<dbReference type="PANTHER" id="PTHR11632">
    <property type="entry name" value="SUCCINATE DEHYDROGENASE 2 FLAVOPROTEIN SUBUNIT"/>
    <property type="match status" value="1"/>
</dbReference>
<evidence type="ECO:0000313" key="16">
    <source>
        <dbReference type="EMBL" id="BDW92477.1"/>
    </source>
</evidence>
<keyword evidence="17" id="KW-1185">Reference proteome</keyword>
<evidence type="ECO:0000256" key="1">
    <source>
        <dbReference type="ARBA" id="ARBA00001974"/>
    </source>
</evidence>
<reference evidence="16 17" key="1">
    <citation type="submission" date="2023-01" db="EMBL/GenBank/DDBJ databases">
        <title>Complete genome sequence of Muricauda aquimarina strain IFOP_LL357.</title>
        <authorList>
            <person name="Gajardo G."/>
            <person name="Ueki S."/>
            <person name="Maruyama F."/>
        </authorList>
    </citation>
    <scope>NUCLEOTIDE SEQUENCE [LARGE SCALE GENOMIC DNA]</scope>
    <source>
        <strain evidence="16 17">IFOP_LL357</strain>
    </source>
</reference>
<comment type="cofactor">
    <cofactor evidence="1">
        <name>FAD</name>
        <dbReference type="ChEBI" id="CHEBI:57692"/>
    </cofactor>
</comment>
<dbReference type="RefSeq" id="WP_338197622.1">
    <property type="nucleotide sequence ID" value="NZ_AP027268.1"/>
</dbReference>
<dbReference type="PANTHER" id="PTHR11632:SF53">
    <property type="entry name" value="SUCCINATE DEHYDROGENASE FLAVOPROTEIN SUBUNIT"/>
    <property type="match status" value="1"/>
</dbReference>
<dbReference type="GO" id="GO:0050660">
    <property type="term" value="F:flavin adenine dinucleotide binding"/>
    <property type="evidence" value="ECO:0007669"/>
    <property type="project" value="TreeGrafter"/>
</dbReference>
<dbReference type="Proteomes" id="UP001330184">
    <property type="component" value="Chromosome"/>
</dbReference>
<evidence type="ECO:0000256" key="12">
    <source>
        <dbReference type="ARBA" id="ARBA00049220"/>
    </source>
</evidence>
<evidence type="ECO:0000256" key="11">
    <source>
        <dbReference type="ARBA" id="ARBA00023136"/>
    </source>
</evidence>
<dbReference type="InterPro" id="IPR015939">
    <property type="entry name" value="Fum_Rdtase/Succ_DH_flav-like_C"/>
</dbReference>
<keyword evidence="9" id="KW-0249">Electron transport</keyword>
<protein>
    <recommendedName>
        <fullName evidence="4">succinate dehydrogenase</fullName>
        <ecNumber evidence="4">1.3.5.1</ecNumber>
    </recommendedName>
</protein>
<evidence type="ECO:0000256" key="13">
    <source>
        <dbReference type="PIRSR" id="PIRSR630664-50"/>
    </source>
</evidence>
<evidence type="ECO:0000256" key="10">
    <source>
        <dbReference type="ARBA" id="ARBA00023002"/>
    </source>
</evidence>
<dbReference type="SUPFAM" id="SSF46977">
    <property type="entry name" value="Succinate dehydrogenase/fumarate reductase flavoprotein C-terminal domain"/>
    <property type="match status" value="1"/>
</dbReference>
<keyword evidence="8" id="KW-0274">FAD</keyword>
<keyword evidence="11" id="KW-0472">Membrane</keyword>
<dbReference type="EC" id="1.3.5.1" evidence="4"/>
<dbReference type="FunFam" id="1.20.58.100:FF:000003">
    <property type="entry name" value="Succinate dehydrogenase flavoprotein subunit"/>
    <property type="match status" value="1"/>
</dbReference>
<dbReference type="NCBIfam" id="TIGR01811">
    <property type="entry name" value="sdhA_Bsu"/>
    <property type="match status" value="1"/>
</dbReference>
<dbReference type="Gene3D" id="3.50.50.60">
    <property type="entry name" value="FAD/NAD(P)-binding domain"/>
    <property type="match status" value="1"/>
</dbReference>
<organism evidence="16 17">
    <name type="scientific">Flagellimonas marinaquae</name>
    <dbReference type="NCBI Taxonomy" id="254955"/>
    <lineage>
        <taxon>Bacteria</taxon>
        <taxon>Pseudomonadati</taxon>
        <taxon>Bacteroidota</taxon>
        <taxon>Flavobacteriia</taxon>
        <taxon>Flavobacteriales</taxon>
        <taxon>Flavobacteriaceae</taxon>
        <taxon>Flagellimonas</taxon>
    </lineage>
</organism>
<dbReference type="InterPro" id="IPR027477">
    <property type="entry name" value="Succ_DH/fumarate_Rdtase_cat_sf"/>
</dbReference>
<dbReference type="FunFam" id="3.50.50.60:FF:000009">
    <property type="entry name" value="Succinate dehydrogenase flavoprotein subunit"/>
    <property type="match status" value="1"/>
</dbReference>
<evidence type="ECO:0000256" key="9">
    <source>
        <dbReference type="ARBA" id="ARBA00022982"/>
    </source>
</evidence>
<dbReference type="AlphaFoldDB" id="A0AA48KKX7"/>
<feature type="domain" description="Fumarate reductase/succinate dehydrogenase flavoprotein-like C-terminal" evidence="15">
    <location>
        <begin position="532"/>
        <end position="666"/>
    </location>
</feature>
<dbReference type="Pfam" id="PF02910">
    <property type="entry name" value="Succ_DH_flav_C"/>
    <property type="match status" value="1"/>
</dbReference>
<evidence type="ECO:0000256" key="7">
    <source>
        <dbReference type="ARBA" id="ARBA00022630"/>
    </source>
</evidence>
<evidence type="ECO:0000256" key="4">
    <source>
        <dbReference type="ARBA" id="ARBA00012792"/>
    </source>
</evidence>
<evidence type="ECO:0000259" key="15">
    <source>
        <dbReference type="Pfam" id="PF02910"/>
    </source>
</evidence>
<dbReference type="InterPro" id="IPR011280">
    <property type="entry name" value="Succ_DH/Fum_Rdt_flav_su"/>
</dbReference>
<dbReference type="EMBL" id="AP027268">
    <property type="protein sequence ID" value="BDW92477.1"/>
    <property type="molecule type" value="Genomic_DNA"/>
</dbReference>
<gene>
    <name evidence="16" type="primary">sdhA</name>
    <name evidence="16" type="ORF">MACH07_13090</name>
</gene>
<evidence type="ECO:0000259" key="14">
    <source>
        <dbReference type="Pfam" id="PF00890"/>
    </source>
</evidence>
<feature type="domain" description="FAD-dependent oxidoreductase 2 FAD-binding" evidence="14">
    <location>
        <begin position="36"/>
        <end position="470"/>
    </location>
</feature>
<evidence type="ECO:0000256" key="8">
    <source>
        <dbReference type="ARBA" id="ARBA00022827"/>
    </source>
</evidence>
<keyword evidence="10" id="KW-0560">Oxidoreductase</keyword>
<sequence length="667" mass="74253">MGILDSKIPSGPLADKWTKHKNDINLVNPANKRNIDVIVIGTGLAGGAAAATLAELGYNVKTFCYQDSPRRAHSIAAQGGINAAKNYQGDGDSNYRLFYDTIKGGDYRSREANVYRLAEVSGNIIDQCVAQGVPFAREYGGMLDNRSFGGVLVSRTFYAKGQTGQQLLLGAYSAMNRQINRGKIQAYNRHEMMDLVLVDGKARGIIARDLVSGEIERHSAHAVVLATGGYGNVFFLSTNAMGSNVMAAWRAHRKGAFFANPCFTQIHPTCIPVSGDHQSKLTLMSESLRNDGRIWVPKKKEDAIAIREGRLKPTELAEEDRDYYLERRYPAFGNLVPRDVASRAAKERCDAGFGVNKTGEAVFLDFAAAIERYGKEKALTSGIKNPDKATITKLGEEVVEAKYGNLFQMYEKIVDQNPYKTPMMIYPAVHYTMGGLWVDYNLQTTIPGCYCAGEANFSDHGANRLGASALMQGLADGYFVLPYTIGDYLSDDIRTGAIPTDSKEFEEAEQQVRDRMEKLMGGSGIHSVDYYHKKLGKIMWNKCGMARNEKELKEAIEEISALRKDFWENVKVTGTMDSKNQELEKAGRVADFLELGELFAKDALHRNESCGGHFREEYQTPEGEALRDDENFKYVAAWEYVGEPKDAKLHKEDLVYENIELKTRSYK</sequence>
<proteinExistence type="inferred from homology"/>
<dbReference type="Gene3D" id="1.20.58.100">
    <property type="entry name" value="Fumarate reductase/succinate dehydrogenase flavoprotein-like, C-terminal domain"/>
    <property type="match status" value="1"/>
</dbReference>
<dbReference type="InterPro" id="IPR037099">
    <property type="entry name" value="Fum_R/Succ_DH_flav-like_C_sf"/>
</dbReference>
<name>A0AA48KKX7_9FLAO</name>
<dbReference type="GO" id="GO:0009055">
    <property type="term" value="F:electron transfer activity"/>
    <property type="evidence" value="ECO:0007669"/>
    <property type="project" value="TreeGrafter"/>
</dbReference>
<comment type="catalytic activity">
    <reaction evidence="12">
        <text>a quinone + succinate = fumarate + a quinol</text>
        <dbReference type="Rhea" id="RHEA:40523"/>
        <dbReference type="ChEBI" id="CHEBI:24646"/>
        <dbReference type="ChEBI" id="CHEBI:29806"/>
        <dbReference type="ChEBI" id="CHEBI:30031"/>
        <dbReference type="ChEBI" id="CHEBI:132124"/>
        <dbReference type="EC" id="1.3.5.1"/>
    </reaction>
</comment>
<dbReference type="Gene3D" id="3.90.700.10">
    <property type="entry name" value="Succinate dehydrogenase/fumarate reductase flavoprotein, catalytic domain"/>
    <property type="match status" value="1"/>
</dbReference>
<keyword evidence="7" id="KW-0285">Flavoprotein</keyword>
<evidence type="ECO:0000256" key="5">
    <source>
        <dbReference type="ARBA" id="ARBA00022448"/>
    </source>
</evidence>
<dbReference type="SUPFAM" id="SSF51905">
    <property type="entry name" value="FAD/NAD(P)-binding domain"/>
    <property type="match status" value="1"/>
</dbReference>
<dbReference type="GO" id="GO:0009061">
    <property type="term" value="P:anaerobic respiration"/>
    <property type="evidence" value="ECO:0007669"/>
    <property type="project" value="TreeGrafter"/>
</dbReference>
<dbReference type="GO" id="GO:0005886">
    <property type="term" value="C:plasma membrane"/>
    <property type="evidence" value="ECO:0007669"/>
    <property type="project" value="UniProtKB-SubCell"/>
</dbReference>
<dbReference type="PRINTS" id="PR00368">
    <property type="entry name" value="FADPNR"/>
</dbReference>
<accession>A0AA48KKX7</accession>